<sequence>MSEHRVIAQRTYRDDEGEFTVGLRAPYQDGNDWICEIFTEGLDAGNLSVGGIDALQSIRLAVDMLDALIKTRPSAEAYGITGRF</sequence>
<dbReference type="EMBL" id="JASNVH010000001">
    <property type="protein sequence ID" value="MDK4306079.1"/>
    <property type="molecule type" value="Genomic_DNA"/>
</dbReference>
<evidence type="ECO:0000259" key="1">
    <source>
        <dbReference type="Pfam" id="PF22302"/>
    </source>
</evidence>
<dbReference type="InterPro" id="IPR054241">
    <property type="entry name" value="DUF6968"/>
</dbReference>
<dbReference type="GeneID" id="42780834"/>
<feature type="domain" description="DUF6968" evidence="1">
    <location>
        <begin position="13"/>
        <end position="72"/>
    </location>
</feature>
<dbReference type="Pfam" id="PF22302">
    <property type="entry name" value="DUF6968"/>
    <property type="match status" value="1"/>
</dbReference>
<gene>
    <name evidence="2" type="ORF">QPX42_00675</name>
</gene>
<reference evidence="2" key="1">
    <citation type="submission" date="2023-05" db="EMBL/GenBank/DDBJ databases">
        <title>Metabolic capabilities are highly conserved among human nasal-associated Corynebacterium species in pangenomic analyses.</title>
        <authorList>
            <person name="Tran T.H."/>
            <person name="Roberts A.Q."/>
            <person name="Escapa I.F."/>
            <person name="Gao W."/>
            <person name="Conlan S."/>
            <person name="Kong H."/>
            <person name="Segre J.A."/>
            <person name="Kelly M.S."/>
            <person name="Lemon K.P."/>
        </authorList>
    </citation>
    <scope>NUCLEOTIDE SEQUENCE</scope>
    <source>
        <strain evidence="2">KPL2773</strain>
    </source>
</reference>
<dbReference type="RefSeq" id="WP_023018809.1">
    <property type="nucleotide sequence ID" value="NZ_CP051667.1"/>
</dbReference>
<accession>A0AAP4BNC0</accession>
<dbReference type="AlphaFoldDB" id="A0AAP4BNC0"/>
<evidence type="ECO:0000313" key="2">
    <source>
        <dbReference type="EMBL" id="MDK4306079.1"/>
    </source>
</evidence>
<comment type="caution">
    <text evidence="2">The sequence shown here is derived from an EMBL/GenBank/DDBJ whole genome shotgun (WGS) entry which is preliminary data.</text>
</comment>
<protein>
    <recommendedName>
        <fullName evidence="1">DUF6968 domain-containing protein</fullName>
    </recommendedName>
</protein>
<name>A0AAP4BNC0_9CORY</name>
<proteinExistence type="predicted"/>
<dbReference type="Proteomes" id="UP001224412">
    <property type="component" value="Unassembled WGS sequence"/>
</dbReference>
<evidence type="ECO:0000313" key="3">
    <source>
        <dbReference type="Proteomes" id="UP001224412"/>
    </source>
</evidence>
<organism evidence="2 3">
    <name type="scientific">Corynebacterium pseudodiphtheriticum</name>
    <dbReference type="NCBI Taxonomy" id="37637"/>
    <lineage>
        <taxon>Bacteria</taxon>
        <taxon>Bacillati</taxon>
        <taxon>Actinomycetota</taxon>
        <taxon>Actinomycetes</taxon>
        <taxon>Mycobacteriales</taxon>
        <taxon>Corynebacteriaceae</taxon>
        <taxon>Corynebacterium</taxon>
    </lineage>
</organism>